<feature type="repeat" description="FG-GAP" evidence="1">
    <location>
        <begin position="106"/>
        <end position="167"/>
    </location>
</feature>
<dbReference type="InterPro" id="IPR028994">
    <property type="entry name" value="Integrin_alpha_N"/>
</dbReference>
<evidence type="ECO:0000313" key="4">
    <source>
        <dbReference type="RefSeq" id="XP_017786774.1"/>
    </source>
</evidence>
<protein>
    <submittedName>
        <fullName evidence="4">Integrin alpha-PS2-like</fullName>
    </submittedName>
</protein>
<dbReference type="Gene3D" id="2.130.10.130">
    <property type="entry name" value="Integrin alpha, N-terminal"/>
    <property type="match status" value="1"/>
</dbReference>
<evidence type="ECO:0000256" key="1">
    <source>
        <dbReference type="PROSITE-ProRule" id="PRU00803"/>
    </source>
</evidence>
<evidence type="ECO:0000313" key="3">
    <source>
        <dbReference type="Proteomes" id="UP000695000"/>
    </source>
</evidence>
<dbReference type="PANTHER" id="PTHR23220">
    <property type="entry name" value="INTEGRIN ALPHA"/>
    <property type="match status" value="1"/>
</dbReference>
<evidence type="ECO:0000256" key="2">
    <source>
        <dbReference type="SAM" id="SignalP"/>
    </source>
</evidence>
<accession>A0ABM1NIX4</accession>
<dbReference type="PANTHER" id="PTHR23220:SF133">
    <property type="entry name" value="INTEGRIN ALPHA-PS2"/>
    <property type="match status" value="1"/>
</dbReference>
<dbReference type="InterPro" id="IPR013519">
    <property type="entry name" value="Int_alpha_beta-p"/>
</dbReference>
<dbReference type="PROSITE" id="PS51470">
    <property type="entry name" value="FG_GAP"/>
    <property type="match status" value="2"/>
</dbReference>
<dbReference type="GeneID" id="108569654"/>
<name>A0ABM1NIX4_NICVS</name>
<dbReference type="SMART" id="SM00191">
    <property type="entry name" value="Int_alpha"/>
    <property type="match status" value="1"/>
</dbReference>
<feature type="chain" id="PRO_5047279101" evidence="2">
    <location>
        <begin position="30"/>
        <end position="246"/>
    </location>
</feature>
<sequence length="246" mass="27093">MMMMKMWSRCVVLCLLSALLLFLLQSVEGFNLETANHVRHNGPSSSMFGFTVATYKERGNSWVLVGAPEAQNDYQPTVRRGGAVYRCTIGEDDNCQMVPFDRKGSNLDTQGREIDNKSGQWFGATLNSAGENGPVVACAPRYVYFTNKRDRREPVGTCYVSRGEFQSFSEYSPCRTALHGYHRHGSCQAGFSAAISNDGERLFSGNPGAWYWQGQVNSIDAQASFPYTPGKFGGAFGSGQVVQQSL</sequence>
<dbReference type="Proteomes" id="UP000695000">
    <property type="component" value="Unplaced"/>
</dbReference>
<feature type="repeat" description="FG-GAP" evidence="1">
    <location>
        <begin position="34"/>
        <end position="96"/>
    </location>
</feature>
<keyword evidence="3" id="KW-1185">Reference proteome</keyword>
<dbReference type="RefSeq" id="XP_017786774.1">
    <property type="nucleotide sequence ID" value="XM_017931285.1"/>
</dbReference>
<proteinExistence type="predicted"/>
<gene>
    <name evidence="4" type="primary">LOC108569654</name>
</gene>
<feature type="non-terminal residue" evidence="4">
    <location>
        <position position="246"/>
    </location>
</feature>
<organism evidence="3 4">
    <name type="scientific">Nicrophorus vespilloides</name>
    <name type="common">Boreal carrion beetle</name>
    <dbReference type="NCBI Taxonomy" id="110193"/>
    <lineage>
        <taxon>Eukaryota</taxon>
        <taxon>Metazoa</taxon>
        <taxon>Ecdysozoa</taxon>
        <taxon>Arthropoda</taxon>
        <taxon>Hexapoda</taxon>
        <taxon>Insecta</taxon>
        <taxon>Pterygota</taxon>
        <taxon>Neoptera</taxon>
        <taxon>Endopterygota</taxon>
        <taxon>Coleoptera</taxon>
        <taxon>Polyphaga</taxon>
        <taxon>Staphyliniformia</taxon>
        <taxon>Silphidae</taxon>
        <taxon>Nicrophorinae</taxon>
        <taxon>Nicrophorus</taxon>
    </lineage>
</organism>
<keyword evidence="2" id="KW-0732">Signal</keyword>
<reference evidence="4" key="1">
    <citation type="submission" date="2025-08" db="UniProtKB">
        <authorList>
            <consortium name="RefSeq"/>
        </authorList>
    </citation>
    <scope>IDENTIFICATION</scope>
</reference>
<dbReference type="SUPFAM" id="SSF69318">
    <property type="entry name" value="Integrin alpha N-terminal domain"/>
    <property type="match status" value="1"/>
</dbReference>
<feature type="signal peptide" evidence="2">
    <location>
        <begin position="1"/>
        <end position="29"/>
    </location>
</feature>